<evidence type="ECO:0000256" key="2">
    <source>
        <dbReference type="ARBA" id="ARBA00009387"/>
    </source>
</evidence>
<feature type="region of interest" description="Disordered" evidence="3">
    <location>
        <begin position="51"/>
        <end position="95"/>
    </location>
</feature>
<keyword evidence="4" id="KW-0472">Membrane</keyword>
<feature type="transmembrane region" description="Helical" evidence="4">
    <location>
        <begin position="103"/>
        <end position="123"/>
    </location>
</feature>
<dbReference type="InterPro" id="IPR023346">
    <property type="entry name" value="Lysozyme-like_dom_sf"/>
</dbReference>
<feature type="compositionally biased region" description="Polar residues" evidence="3">
    <location>
        <begin position="311"/>
        <end position="321"/>
    </location>
</feature>
<keyword evidence="7" id="KW-1185">Reference proteome</keyword>
<accession>A0ABV6AHS9</accession>
<evidence type="ECO:0000259" key="5">
    <source>
        <dbReference type="Pfam" id="PF01464"/>
    </source>
</evidence>
<keyword evidence="4" id="KW-1133">Transmembrane helix</keyword>
<dbReference type="PANTHER" id="PTHR37423">
    <property type="entry name" value="SOLUBLE LYTIC MUREIN TRANSGLYCOSYLASE-RELATED"/>
    <property type="match status" value="1"/>
</dbReference>
<evidence type="ECO:0000313" key="6">
    <source>
        <dbReference type="EMBL" id="MFB9948893.1"/>
    </source>
</evidence>
<name>A0ABV6AHS9_9HYPH</name>
<organism evidence="6 7">
    <name type="scientific">Rhizobium puerariae</name>
    <dbReference type="NCBI Taxonomy" id="1585791"/>
    <lineage>
        <taxon>Bacteria</taxon>
        <taxon>Pseudomonadati</taxon>
        <taxon>Pseudomonadota</taxon>
        <taxon>Alphaproteobacteria</taxon>
        <taxon>Hyphomicrobiales</taxon>
        <taxon>Rhizobiaceae</taxon>
        <taxon>Rhizobium/Agrobacterium group</taxon>
        <taxon>Rhizobium</taxon>
    </lineage>
</organism>
<dbReference type="CDD" id="cd00254">
    <property type="entry name" value="LT-like"/>
    <property type="match status" value="1"/>
</dbReference>
<dbReference type="EMBL" id="JBHMAA010000010">
    <property type="protein sequence ID" value="MFB9948893.1"/>
    <property type="molecule type" value="Genomic_DNA"/>
</dbReference>
<dbReference type="RefSeq" id="WP_377259006.1">
    <property type="nucleotide sequence ID" value="NZ_JBHMAA010000010.1"/>
</dbReference>
<dbReference type="Proteomes" id="UP001589692">
    <property type="component" value="Unassembled WGS sequence"/>
</dbReference>
<evidence type="ECO:0000313" key="7">
    <source>
        <dbReference type="Proteomes" id="UP001589692"/>
    </source>
</evidence>
<protein>
    <submittedName>
        <fullName evidence="6">Lytic transglycosylase domain-containing protein</fullName>
    </submittedName>
</protein>
<gene>
    <name evidence="6" type="ORF">ACFFP0_08540</name>
</gene>
<comment type="similarity">
    <text evidence="2">Belongs to the virb1 family.</text>
</comment>
<feature type="domain" description="Transglycosylase SLT" evidence="5">
    <location>
        <begin position="151"/>
        <end position="248"/>
    </location>
</feature>
<comment type="similarity">
    <text evidence="1">Belongs to the transglycosylase Slt family.</text>
</comment>
<feature type="compositionally biased region" description="Basic and acidic residues" evidence="3">
    <location>
        <begin position="64"/>
        <end position="79"/>
    </location>
</feature>
<evidence type="ECO:0000256" key="1">
    <source>
        <dbReference type="ARBA" id="ARBA00007734"/>
    </source>
</evidence>
<proteinExistence type="inferred from homology"/>
<reference evidence="6 7" key="1">
    <citation type="submission" date="2024-09" db="EMBL/GenBank/DDBJ databases">
        <authorList>
            <person name="Sun Q."/>
            <person name="Mori K."/>
        </authorList>
    </citation>
    <scope>NUCLEOTIDE SEQUENCE [LARGE SCALE GENOMIC DNA]</scope>
    <source>
        <strain evidence="6 7">TBRC 4938</strain>
    </source>
</reference>
<feature type="region of interest" description="Disordered" evidence="3">
    <location>
        <begin position="306"/>
        <end position="344"/>
    </location>
</feature>
<evidence type="ECO:0000256" key="3">
    <source>
        <dbReference type="SAM" id="MobiDB-lite"/>
    </source>
</evidence>
<comment type="caution">
    <text evidence="6">The sequence shown here is derived from an EMBL/GenBank/DDBJ whole genome shotgun (WGS) entry which is preliminary data.</text>
</comment>
<dbReference type="InterPro" id="IPR008258">
    <property type="entry name" value="Transglycosylase_SLT_dom_1"/>
</dbReference>
<dbReference type="SUPFAM" id="SSF53955">
    <property type="entry name" value="Lysozyme-like"/>
    <property type="match status" value="1"/>
</dbReference>
<evidence type="ECO:0000256" key="4">
    <source>
        <dbReference type="SAM" id="Phobius"/>
    </source>
</evidence>
<sequence>MESSLDAQDAARRTGMTLMRCLRSYRLSGSLPLIDQAPITPLDPIAHRAAVARSGGQGRRPVFRRTDTSRDDARPENVGRRRSLALDQSEHDGRLMGNRDGGLCAAVAAIMALLIAGTMIVTLPCAAMADSLSSARTETAATSSEPWADHITEAAKRFAIPERWIRAVMQTESDHDPHAISPKGAIGLMQIMPATWAELRARYGLGDDPYDPRDNILAGSAYLAELHDLYGSPGFLAAYNAGPGRYKNHLVTGDPLPAETVAYMAKIVPQIDADAAVAYRTADRPARSEWSVAPLFVARATVEIADDPPSGRSSNTGTITDLSALAPPSDGLFVRGSEGQEARP</sequence>
<keyword evidence="4" id="KW-0812">Transmembrane</keyword>
<dbReference type="Gene3D" id="1.10.530.10">
    <property type="match status" value="1"/>
</dbReference>
<dbReference type="PANTHER" id="PTHR37423:SF2">
    <property type="entry name" value="MEMBRANE-BOUND LYTIC MUREIN TRANSGLYCOSYLASE C"/>
    <property type="match status" value="1"/>
</dbReference>
<dbReference type="Pfam" id="PF01464">
    <property type="entry name" value="SLT"/>
    <property type="match status" value="1"/>
</dbReference>